<dbReference type="GO" id="GO:0030527">
    <property type="term" value="F:structural constituent of chromatin"/>
    <property type="evidence" value="ECO:0007669"/>
    <property type="project" value="InterPro"/>
</dbReference>
<sequence>MTKADIVNEVSTATGLTKVETEAVLEGVINAIGTSLKQNKRVDIRGFGSFIVKKRKAREARNPATNETVSLKERFVPTFKVSKILKKEVNQSLLRGF</sequence>
<dbReference type="Pfam" id="PF00216">
    <property type="entry name" value="Bac_DNA_binding"/>
    <property type="match status" value="1"/>
</dbReference>
<dbReference type="GO" id="GO:0003677">
    <property type="term" value="F:DNA binding"/>
    <property type="evidence" value="ECO:0007669"/>
    <property type="project" value="UniProtKB-KW"/>
</dbReference>
<protein>
    <recommendedName>
        <fullName evidence="3">Integration host factor subunit beta</fullName>
    </recommendedName>
</protein>
<dbReference type="AlphaFoldDB" id="A0A382Y1F9"/>
<accession>A0A382Y1F9</accession>
<evidence type="ECO:0008006" key="3">
    <source>
        <dbReference type="Google" id="ProtNLM"/>
    </source>
</evidence>
<dbReference type="SMART" id="SM00411">
    <property type="entry name" value="BHL"/>
    <property type="match status" value="1"/>
</dbReference>
<keyword evidence="1" id="KW-0238">DNA-binding</keyword>
<dbReference type="PROSITE" id="PS00045">
    <property type="entry name" value="HISTONE_LIKE"/>
    <property type="match status" value="1"/>
</dbReference>
<reference evidence="2" key="1">
    <citation type="submission" date="2018-05" db="EMBL/GenBank/DDBJ databases">
        <authorList>
            <person name="Lanie J.A."/>
            <person name="Ng W.-L."/>
            <person name="Kazmierczak K.M."/>
            <person name="Andrzejewski T.M."/>
            <person name="Davidsen T.M."/>
            <person name="Wayne K.J."/>
            <person name="Tettelin H."/>
            <person name="Glass J.I."/>
            <person name="Rusch D."/>
            <person name="Podicherti R."/>
            <person name="Tsui H.-C.T."/>
            <person name="Winkler M.E."/>
        </authorList>
    </citation>
    <scope>NUCLEOTIDE SEQUENCE</scope>
</reference>
<evidence type="ECO:0000256" key="1">
    <source>
        <dbReference type="ARBA" id="ARBA00023125"/>
    </source>
</evidence>
<name>A0A382Y1F9_9ZZZZ</name>
<dbReference type="InterPro" id="IPR020816">
    <property type="entry name" value="Histone-like_DNA-bd_CS"/>
</dbReference>
<dbReference type="PANTHER" id="PTHR33175:SF3">
    <property type="entry name" value="DNA-BINDING PROTEIN HU-BETA"/>
    <property type="match status" value="1"/>
</dbReference>
<dbReference type="PRINTS" id="PR01727">
    <property type="entry name" value="DNABINDINGHU"/>
</dbReference>
<evidence type="ECO:0000313" key="2">
    <source>
        <dbReference type="EMBL" id="SVD77073.1"/>
    </source>
</evidence>
<dbReference type="InterPro" id="IPR010992">
    <property type="entry name" value="IHF-like_DNA-bd_dom_sf"/>
</dbReference>
<dbReference type="SUPFAM" id="SSF47729">
    <property type="entry name" value="IHF-like DNA-binding proteins"/>
    <property type="match status" value="1"/>
</dbReference>
<organism evidence="2">
    <name type="scientific">marine metagenome</name>
    <dbReference type="NCBI Taxonomy" id="408172"/>
    <lineage>
        <taxon>unclassified sequences</taxon>
        <taxon>metagenomes</taxon>
        <taxon>ecological metagenomes</taxon>
    </lineage>
</organism>
<dbReference type="PANTHER" id="PTHR33175">
    <property type="entry name" value="DNA-BINDING PROTEIN HU"/>
    <property type="match status" value="1"/>
</dbReference>
<dbReference type="InterPro" id="IPR000119">
    <property type="entry name" value="Hist_DNA-bd"/>
</dbReference>
<dbReference type="Gene3D" id="4.10.520.10">
    <property type="entry name" value="IHF-like DNA-binding proteins"/>
    <property type="match status" value="1"/>
</dbReference>
<dbReference type="CDD" id="cd13836">
    <property type="entry name" value="IHF_B"/>
    <property type="match status" value="1"/>
</dbReference>
<gene>
    <name evidence="2" type="ORF">METZ01_LOCUS429927</name>
</gene>
<dbReference type="EMBL" id="UINC01172149">
    <property type="protein sequence ID" value="SVD77073.1"/>
    <property type="molecule type" value="Genomic_DNA"/>
</dbReference>
<proteinExistence type="predicted"/>